<proteinExistence type="inferred from homology"/>
<gene>
    <name evidence="3" type="ORF">RND71_033545</name>
</gene>
<comment type="similarity">
    <text evidence="1">Belongs to the 'GDSL' lipolytic enzyme family.</text>
</comment>
<dbReference type="CDD" id="cd01837">
    <property type="entry name" value="SGNH_plant_lipase_like"/>
    <property type="match status" value="1"/>
</dbReference>
<dbReference type="PANTHER" id="PTHR45642:SF140">
    <property type="match status" value="1"/>
</dbReference>
<dbReference type="Gene3D" id="3.40.50.1110">
    <property type="entry name" value="SGNH hydrolase"/>
    <property type="match status" value="1"/>
</dbReference>
<evidence type="ECO:0000313" key="3">
    <source>
        <dbReference type="EMBL" id="KAK4347206.1"/>
    </source>
</evidence>
<evidence type="ECO:0000313" key="4">
    <source>
        <dbReference type="Proteomes" id="UP001291623"/>
    </source>
</evidence>
<evidence type="ECO:0000256" key="2">
    <source>
        <dbReference type="SAM" id="SignalP"/>
    </source>
</evidence>
<protein>
    <submittedName>
        <fullName evidence="3">Uncharacterized protein</fullName>
    </submittedName>
</protein>
<dbReference type="SUPFAM" id="SSF52266">
    <property type="entry name" value="SGNH hydrolase"/>
    <property type="match status" value="1"/>
</dbReference>
<feature type="chain" id="PRO_5042019906" evidence="2">
    <location>
        <begin position="24"/>
        <end position="370"/>
    </location>
</feature>
<sequence length="370" mass="42069">MFLRYSQMLFLILFMITITNIRAQTRPLTKKNVIIRPFNNTVSALFVFGDSTVDSGNNNFISTVSKCNFYPYGRDFVNHIPTGRFTNGRLVTDFMASYIRLKEFVPPYLDPTLSLEERMTGVSFASGGSGFDPVTAQISGVIPLQVQLEYFKEYKMRLVNEIGEERTKLLISKASFMISAGTNDFVINYFNTQFRRQFYTVSAYQQFLLQHTQKFLQDLMAEGARLIGIVGLPPFGCLPVVITMNTAGNPLRPRQCIDSYSVVGKEYNFLLQNMLKNMNMNMNGTKLTYGDIYNPLYDMVQNPHKYGFDNIYSGCCGTGLFEVAILCNPNSIVCGNASKFIFWDAVHPTQATYYNLFKSLRPTIDIILKQ</sequence>
<keyword evidence="4" id="KW-1185">Reference proteome</keyword>
<dbReference type="InterPro" id="IPR001087">
    <property type="entry name" value="GDSL"/>
</dbReference>
<feature type="signal peptide" evidence="2">
    <location>
        <begin position="1"/>
        <end position="23"/>
    </location>
</feature>
<dbReference type="AlphaFoldDB" id="A0AAE1R8K2"/>
<keyword evidence="2" id="KW-0732">Signal</keyword>
<name>A0AAE1R8K2_9SOLA</name>
<dbReference type="InterPro" id="IPR036514">
    <property type="entry name" value="SGNH_hydro_sf"/>
</dbReference>
<dbReference type="FunFam" id="3.40.50.1110:FF:000003">
    <property type="entry name" value="GDSL esterase/lipase APG"/>
    <property type="match status" value="1"/>
</dbReference>
<dbReference type="EMBL" id="JAVYJV010000018">
    <property type="protein sequence ID" value="KAK4347206.1"/>
    <property type="molecule type" value="Genomic_DNA"/>
</dbReference>
<accession>A0AAE1R8K2</accession>
<dbReference type="PANTHER" id="PTHR45642">
    <property type="entry name" value="GDSL ESTERASE/LIPASE EXL3"/>
    <property type="match status" value="1"/>
</dbReference>
<dbReference type="InterPro" id="IPR035669">
    <property type="entry name" value="SGNH_plant_lipase-like"/>
</dbReference>
<evidence type="ECO:0000256" key="1">
    <source>
        <dbReference type="ARBA" id="ARBA00008668"/>
    </source>
</evidence>
<reference evidence="3" key="1">
    <citation type="submission" date="2023-12" db="EMBL/GenBank/DDBJ databases">
        <title>Genome assembly of Anisodus tanguticus.</title>
        <authorList>
            <person name="Wang Y.-J."/>
        </authorList>
    </citation>
    <scope>NUCLEOTIDE SEQUENCE</scope>
    <source>
        <strain evidence="3">KB-2021</strain>
        <tissue evidence="3">Leaf</tissue>
    </source>
</reference>
<dbReference type="GO" id="GO:0016788">
    <property type="term" value="F:hydrolase activity, acting on ester bonds"/>
    <property type="evidence" value="ECO:0007669"/>
    <property type="project" value="InterPro"/>
</dbReference>
<dbReference type="InterPro" id="IPR050592">
    <property type="entry name" value="GDSL_lipolytic_enzyme"/>
</dbReference>
<comment type="caution">
    <text evidence="3">The sequence shown here is derived from an EMBL/GenBank/DDBJ whole genome shotgun (WGS) entry which is preliminary data.</text>
</comment>
<dbReference type="Proteomes" id="UP001291623">
    <property type="component" value="Unassembled WGS sequence"/>
</dbReference>
<dbReference type="Pfam" id="PF00657">
    <property type="entry name" value="Lipase_GDSL"/>
    <property type="match status" value="1"/>
</dbReference>
<organism evidence="3 4">
    <name type="scientific">Anisodus tanguticus</name>
    <dbReference type="NCBI Taxonomy" id="243964"/>
    <lineage>
        <taxon>Eukaryota</taxon>
        <taxon>Viridiplantae</taxon>
        <taxon>Streptophyta</taxon>
        <taxon>Embryophyta</taxon>
        <taxon>Tracheophyta</taxon>
        <taxon>Spermatophyta</taxon>
        <taxon>Magnoliopsida</taxon>
        <taxon>eudicotyledons</taxon>
        <taxon>Gunneridae</taxon>
        <taxon>Pentapetalae</taxon>
        <taxon>asterids</taxon>
        <taxon>lamiids</taxon>
        <taxon>Solanales</taxon>
        <taxon>Solanaceae</taxon>
        <taxon>Solanoideae</taxon>
        <taxon>Hyoscyameae</taxon>
        <taxon>Anisodus</taxon>
    </lineage>
</organism>